<feature type="region of interest" description="Disordered" evidence="2">
    <location>
        <begin position="70"/>
        <end position="197"/>
    </location>
</feature>
<accession>A0A8D0TE82</accession>
<evidence type="ECO:0000313" key="3">
    <source>
        <dbReference type="Ensembl" id="ENSSSCP00025045432.1"/>
    </source>
</evidence>
<dbReference type="InterPro" id="IPR005322">
    <property type="entry name" value="Peptidase_C69"/>
</dbReference>
<dbReference type="PANTHER" id="PTHR12994">
    <property type="entry name" value="SECERNIN"/>
    <property type="match status" value="1"/>
</dbReference>
<protein>
    <submittedName>
        <fullName evidence="3">Secernin 1</fullName>
    </submittedName>
</protein>
<reference evidence="3" key="1">
    <citation type="submission" date="2025-08" db="UniProtKB">
        <authorList>
            <consortium name="Ensembl"/>
        </authorList>
    </citation>
    <scope>IDENTIFICATION</scope>
</reference>
<dbReference type="GO" id="GO:0006508">
    <property type="term" value="P:proteolysis"/>
    <property type="evidence" value="ECO:0007669"/>
    <property type="project" value="InterPro"/>
</dbReference>
<feature type="compositionally biased region" description="Basic residues" evidence="2">
    <location>
        <begin position="76"/>
        <end position="87"/>
    </location>
</feature>
<feature type="compositionally biased region" description="Gly residues" evidence="2">
    <location>
        <begin position="118"/>
        <end position="127"/>
    </location>
</feature>
<proteinExistence type="inferred from homology"/>
<dbReference type="GO" id="GO:0070004">
    <property type="term" value="F:cysteine-type exopeptidase activity"/>
    <property type="evidence" value="ECO:0007669"/>
    <property type="project" value="InterPro"/>
</dbReference>
<dbReference type="Ensembl" id="ENSSSCT00025102622.1">
    <property type="protein sequence ID" value="ENSSSCP00025045432.1"/>
    <property type="gene ID" value="ENSSSCG00025074355.1"/>
</dbReference>
<sequence>MAQNRIFKPRKGVGLDTSVNKVRDTFLRGEIVLRHQGPRVATKTAESRRDAGDSGAWLLKARVLPFETAAIPAGTKRNKNRAKRSHFPRRDSPSPAPLLLPGAYASRQRAGAARPRAGVGGGGGGWGWVPRSREPGQLFAGGGGPERRESGEGEAPDSRLRHCSYSPRCRHSNRSRGSTRTLSGRSISTAEPSTEPAAPQCTYISVDQVPRTHAIMISRPAWLWGAEMGANEHGVCIANEAINAREPAAETEALLGMDLVRLGLERSATAKEALDVIVALLEEHGQGGNYYEDAGSCHSFQSAYLIVDCEEAWVLETVGKYWAAEKITEGVRCVCNQLSLTTKIDAEHPELRSYAQSQGWWTGEDEFNFSDVFSPSDDHLACCSGKDSLEKQEESITVQTMIDILRDKASGVCIDSESFLTTASVVSVLPQNRSSPCIHYFTGTPDPSRSIFKPFIFVDDVKLVPKAQSPCFGDNDPARKEPRFQEKPDRRHELYKAHEWARAIIESDEERGQKLRTTMLDLEQQGLEAMEELLSSSAPLDPAEVADLFYDCVDTEIKFFK</sequence>
<evidence type="ECO:0000256" key="1">
    <source>
        <dbReference type="ARBA" id="ARBA00005705"/>
    </source>
</evidence>
<feature type="compositionally biased region" description="Low complexity" evidence="2">
    <location>
        <begin position="175"/>
        <end position="189"/>
    </location>
</feature>
<feature type="compositionally biased region" description="Low complexity" evidence="2">
    <location>
        <begin position="97"/>
        <end position="117"/>
    </location>
</feature>
<comment type="similarity">
    <text evidence="1">Belongs to the peptidase C69 family. Secernin subfamily.</text>
</comment>
<organism evidence="3 4">
    <name type="scientific">Sus scrofa</name>
    <name type="common">Pig</name>
    <dbReference type="NCBI Taxonomy" id="9823"/>
    <lineage>
        <taxon>Eukaryota</taxon>
        <taxon>Metazoa</taxon>
        <taxon>Chordata</taxon>
        <taxon>Craniata</taxon>
        <taxon>Vertebrata</taxon>
        <taxon>Euteleostomi</taxon>
        <taxon>Mammalia</taxon>
        <taxon>Eutheria</taxon>
        <taxon>Laurasiatheria</taxon>
        <taxon>Artiodactyla</taxon>
        <taxon>Suina</taxon>
        <taxon>Suidae</taxon>
        <taxon>Sus</taxon>
    </lineage>
</organism>
<dbReference type="AlphaFoldDB" id="A0A8D0TE82"/>
<gene>
    <name evidence="3" type="primary">SCRN1</name>
</gene>
<evidence type="ECO:0000256" key="2">
    <source>
        <dbReference type="SAM" id="MobiDB-lite"/>
    </source>
</evidence>
<dbReference type="GO" id="GO:0016805">
    <property type="term" value="F:dipeptidase activity"/>
    <property type="evidence" value="ECO:0007669"/>
    <property type="project" value="InterPro"/>
</dbReference>
<dbReference type="Gene3D" id="3.60.60.10">
    <property type="entry name" value="Penicillin V Acylase, Chain A"/>
    <property type="match status" value="1"/>
</dbReference>
<dbReference type="PANTHER" id="PTHR12994:SF7">
    <property type="entry name" value="SECERNIN-1"/>
    <property type="match status" value="1"/>
</dbReference>
<evidence type="ECO:0000313" key="4">
    <source>
        <dbReference type="Proteomes" id="UP000694727"/>
    </source>
</evidence>
<dbReference type="Pfam" id="PF03577">
    <property type="entry name" value="Peptidase_C69"/>
    <property type="match status" value="1"/>
</dbReference>
<feature type="compositionally biased region" description="Basic and acidic residues" evidence="2">
    <location>
        <begin position="145"/>
        <end position="160"/>
    </location>
</feature>
<dbReference type="FunFam" id="3.60.60.10:FF:000001">
    <property type="entry name" value="Secernin 1"/>
    <property type="match status" value="1"/>
</dbReference>
<name>A0A8D0TE82_PIG</name>
<dbReference type="Proteomes" id="UP000694727">
    <property type="component" value="Unplaced"/>
</dbReference>